<comment type="caution">
    <text evidence="1">The sequence shown here is derived from an EMBL/GenBank/DDBJ whole genome shotgun (WGS) entry which is preliminary data.</text>
</comment>
<proteinExistence type="predicted"/>
<organism evidence="1 2">
    <name type="scientific">Scophthalmus maximus</name>
    <name type="common">Turbot</name>
    <name type="synonym">Psetta maxima</name>
    <dbReference type="NCBI Taxonomy" id="52904"/>
    <lineage>
        <taxon>Eukaryota</taxon>
        <taxon>Metazoa</taxon>
        <taxon>Chordata</taxon>
        <taxon>Craniata</taxon>
        <taxon>Vertebrata</taxon>
        <taxon>Euteleostomi</taxon>
        <taxon>Actinopterygii</taxon>
        <taxon>Neopterygii</taxon>
        <taxon>Teleostei</taxon>
        <taxon>Neoteleostei</taxon>
        <taxon>Acanthomorphata</taxon>
        <taxon>Carangaria</taxon>
        <taxon>Pleuronectiformes</taxon>
        <taxon>Pleuronectoidei</taxon>
        <taxon>Scophthalmidae</taxon>
        <taxon>Scophthalmus</taxon>
    </lineage>
</organism>
<gene>
    <name evidence="1" type="ORF">F2P81_003988</name>
</gene>
<dbReference type="AlphaFoldDB" id="A0A6A4TMG8"/>
<dbReference type="Proteomes" id="UP000438429">
    <property type="component" value="Unassembled WGS sequence"/>
</dbReference>
<reference evidence="1 2" key="1">
    <citation type="submission" date="2019-06" db="EMBL/GenBank/DDBJ databases">
        <title>Draft genomes of female and male turbot (Scophthalmus maximus).</title>
        <authorList>
            <person name="Xu H."/>
            <person name="Xu X.-W."/>
            <person name="Shao C."/>
            <person name="Chen S."/>
        </authorList>
    </citation>
    <scope>NUCLEOTIDE SEQUENCE [LARGE SCALE GENOMIC DNA]</scope>
    <source>
        <strain evidence="1">Ysfricsl-2016a</strain>
        <tissue evidence="1">Blood</tissue>
    </source>
</reference>
<sequence length="97" mass="10737">MQDFLWEMHGFVSVVVDEYTVQLLEMCLAHKELSELIRAALINEASDLLTRSMGYAGATTAVVASKPMQILLRSLFVSPAGVSGPTHEHLKELKDLH</sequence>
<evidence type="ECO:0000313" key="1">
    <source>
        <dbReference type="EMBL" id="KAF0044830.1"/>
    </source>
</evidence>
<evidence type="ECO:0000313" key="2">
    <source>
        <dbReference type="Proteomes" id="UP000438429"/>
    </source>
</evidence>
<dbReference type="EMBL" id="VEVO01000003">
    <property type="protein sequence ID" value="KAF0044830.1"/>
    <property type="molecule type" value="Genomic_DNA"/>
</dbReference>
<accession>A0A6A4TMG8</accession>
<name>A0A6A4TMG8_SCOMX</name>
<protein>
    <submittedName>
        <fullName evidence="1">Uncharacterized protein</fullName>
    </submittedName>
</protein>